<accession>A0ABS8IG52</accession>
<dbReference type="RefSeq" id="WP_229488773.1">
    <property type="nucleotide sequence ID" value="NZ_JAIVFQ010000071.1"/>
</dbReference>
<proteinExistence type="predicted"/>
<gene>
    <name evidence="1" type="ORF">LC586_29570</name>
</gene>
<comment type="caution">
    <text evidence="1">The sequence shown here is derived from an EMBL/GenBank/DDBJ whole genome shotgun (WGS) entry which is preliminary data.</text>
</comment>
<organism evidence="1 2">
    <name type="scientific">Nostoc favosum CHAB5714</name>
    <dbReference type="NCBI Taxonomy" id="2780399"/>
    <lineage>
        <taxon>Bacteria</taxon>
        <taxon>Bacillati</taxon>
        <taxon>Cyanobacteriota</taxon>
        <taxon>Cyanophyceae</taxon>
        <taxon>Nostocales</taxon>
        <taxon>Nostocaceae</taxon>
        <taxon>Nostoc</taxon>
        <taxon>Nostoc favosum</taxon>
    </lineage>
</organism>
<protein>
    <submittedName>
        <fullName evidence="1">Uncharacterized protein</fullName>
    </submittedName>
</protein>
<dbReference type="EMBL" id="JAIVFQ010000071">
    <property type="protein sequence ID" value="MCC5603230.1"/>
    <property type="molecule type" value="Genomic_DNA"/>
</dbReference>
<sequence length="63" mass="6999">MTTISNDLQLKPKWSNCQQTWIKQPSGEAKHVGVSPKPSRKNKGNHVSLEMLKLCSLLSIAPN</sequence>
<name>A0ABS8IG52_9NOSO</name>
<dbReference type="Proteomes" id="UP001199525">
    <property type="component" value="Unassembled WGS sequence"/>
</dbReference>
<evidence type="ECO:0000313" key="2">
    <source>
        <dbReference type="Proteomes" id="UP001199525"/>
    </source>
</evidence>
<keyword evidence="2" id="KW-1185">Reference proteome</keyword>
<reference evidence="1 2" key="1">
    <citation type="journal article" date="2021" name="Microorganisms">
        <title>Genome Evolution of Filamentous Cyanobacterium Nostoc Species: From Facultative Symbiosis to Free Living.</title>
        <authorList>
            <person name="Huo D."/>
            <person name="Li H."/>
            <person name="Cai F."/>
            <person name="Guo X."/>
            <person name="Qiao Z."/>
            <person name="Wang W."/>
            <person name="Yu G."/>
            <person name="Li R."/>
        </authorList>
    </citation>
    <scope>NUCLEOTIDE SEQUENCE [LARGE SCALE GENOMIC DNA]</scope>
    <source>
        <strain evidence="1 2">CHAB 5714</strain>
    </source>
</reference>
<evidence type="ECO:0000313" key="1">
    <source>
        <dbReference type="EMBL" id="MCC5603230.1"/>
    </source>
</evidence>